<evidence type="ECO:0000313" key="2">
    <source>
        <dbReference type="Proteomes" id="UP001610432"/>
    </source>
</evidence>
<organism evidence="1 2">
    <name type="scientific">Aspergillus lucknowensis</name>
    <dbReference type="NCBI Taxonomy" id="176173"/>
    <lineage>
        <taxon>Eukaryota</taxon>
        <taxon>Fungi</taxon>
        <taxon>Dikarya</taxon>
        <taxon>Ascomycota</taxon>
        <taxon>Pezizomycotina</taxon>
        <taxon>Eurotiomycetes</taxon>
        <taxon>Eurotiomycetidae</taxon>
        <taxon>Eurotiales</taxon>
        <taxon>Aspergillaceae</taxon>
        <taxon>Aspergillus</taxon>
        <taxon>Aspergillus subgen. Nidulantes</taxon>
    </lineage>
</organism>
<gene>
    <name evidence="1" type="ORF">BJX67DRAFT_386461</name>
</gene>
<keyword evidence="2" id="KW-1185">Reference proteome</keyword>
<name>A0ABR4L649_9EURO</name>
<evidence type="ECO:0000313" key="1">
    <source>
        <dbReference type="EMBL" id="KAL2859973.1"/>
    </source>
</evidence>
<dbReference type="EMBL" id="JBFXLQ010000092">
    <property type="protein sequence ID" value="KAL2859973.1"/>
    <property type="molecule type" value="Genomic_DNA"/>
</dbReference>
<dbReference type="Proteomes" id="UP001610432">
    <property type="component" value="Unassembled WGS sequence"/>
</dbReference>
<dbReference type="GeneID" id="98149141"/>
<reference evidence="1 2" key="1">
    <citation type="submission" date="2024-07" db="EMBL/GenBank/DDBJ databases">
        <title>Section-level genome sequencing and comparative genomics of Aspergillus sections Usti and Cavernicolus.</title>
        <authorList>
            <consortium name="Lawrence Berkeley National Laboratory"/>
            <person name="Nybo J.L."/>
            <person name="Vesth T.C."/>
            <person name="Theobald S."/>
            <person name="Frisvad J.C."/>
            <person name="Larsen T.O."/>
            <person name="Kjaerboelling I."/>
            <person name="Rothschild-Mancinelli K."/>
            <person name="Lyhne E.K."/>
            <person name="Kogle M.E."/>
            <person name="Barry K."/>
            <person name="Clum A."/>
            <person name="Na H."/>
            <person name="Ledsgaard L."/>
            <person name="Lin J."/>
            <person name="Lipzen A."/>
            <person name="Kuo A."/>
            <person name="Riley R."/>
            <person name="Mondo S."/>
            <person name="Labutti K."/>
            <person name="Haridas S."/>
            <person name="Pangalinan J."/>
            <person name="Salamov A.A."/>
            <person name="Simmons B.A."/>
            <person name="Magnuson J.K."/>
            <person name="Chen J."/>
            <person name="Drula E."/>
            <person name="Henrissat B."/>
            <person name="Wiebenga A."/>
            <person name="Lubbers R.J."/>
            <person name="Gomes A.C."/>
            <person name="Macurrencykelacurrency M.R."/>
            <person name="Stajich J."/>
            <person name="Grigoriev I.V."/>
            <person name="Mortensen U.H."/>
            <person name="De Vries R.P."/>
            <person name="Baker S.E."/>
            <person name="Andersen M.R."/>
        </authorList>
    </citation>
    <scope>NUCLEOTIDE SEQUENCE [LARGE SCALE GENOMIC DNA]</scope>
    <source>
        <strain evidence="1 2">CBS 449.75</strain>
    </source>
</reference>
<comment type="caution">
    <text evidence="1">The sequence shown here is derived from an EMBL/GenBank/DDBJ whole genome shotgun (WGS) entry which is preliminary data.</text>
</comment>
<sequence>MSPNPWSDAFYGLPADIAHRLSERGDSLLRDIAFEDWHEARPQYRHLTEQLDLLENEIKCRSPGLTWDISECLRSKNPIISDTVVAALAHTERDFNYIKDAYEGMAPSYPRRDNAVSRILASEYQQWSTLVYPFGFNSSFWSRVNWGGGVGSIFRDVDYLWESAPVDFMVTLWHSLMQTTKALCCQDMMDDVLVILDEDKTSQATLVYSAMVCGLAESGESIPPKHDRFWARHCQLYLKGKLETRPLNCMLRPNSTALITQSEIQCICNPQVSEAEMQDRETAPEIDSIATTIVDQPQTPGLPRPSPRETDSIGITIGYGEEIECDGDCELEYDEKLTPSTTPEASEVE</sequence>
<accession>A0ABR4L649</accession>
<proteinExistence type="predicted"/>
<dbReference type="RefSeq" id="XP_070880529.1">
    <property type="nucleotide sequence ID" value="XM_071034069.1"/>
</dbReference>
<protein>
    <submittedName>
        <fullName evidence="1">Uncharacterized protein</fullName>
    </submittedName>
</protein>